<dbReference type="PANTHER" id="PTHR43051">
    <property type="entry name" value="POLYNUCLEOTIDE ADENYLYLTRANSFERASE FAMILY PROTEIN"/>
    <property type="match status" value="1"/>
</dbReference>
<comment type="caution">
    <text evidence="13">The sequence shown here is derived from an EMBL/GenBank/DDBJ whole genome shotgun (WGS) entry which is preliminary data.</text>
</comment>
<dbReference type="InterPro" id="IPR032828">
    <property type="entry name" value="PolyA_RNA-bd"/>
</dbReference>
<dbReference type="GO" id="GO:0005524">
    <property type="term" value="F:ATP binding"/>
    <property type="evidence" value="ECO:0007669"/>
    <property type="project" value="UniProtKB-UniRule"/>
</dbReference>
<feature type="region of interest" description="Disordered" evidence="9">
    <location>
        <begin position="460"/>
        <end position="521"/>
    </location>
</feature>
<feature type="domain" description="tRNA nucleotidyltransferase/poly(A) polymerase RNA and SrmB- binding" evidence="12">
    <location>
        <begin position="250"/>
        <end position="310"/>
    </location>
</feature>
<organism evidence="13 14">
    <name type="scientific">Lautropia dentalis</name>
    <dbReference type="NCBI Taxonomy" id="2490857"/>
    <lineage>
        <taxon>Bacteria</taxon>
        <taxon>Pseudomonadati</taxon>
        <taxon>Pseudomonadota</taxon>
        <taxon>Betaproteobacteria</taxon>
        <taxon>Burkholderiales</taxon>
        <taxon>Burkholderiaceae</taxon>
        <taxon>Lautropia</taxon>
    </lineage>
</organism>
<evidence type="ECO:0000313" key="14">
    <source>
        <dbReference type="Proteomes" id="UP000270261"/>
    </source>
</evidence>
<feature type="domain" description="Poly A polymerase head" evidence="10">
    <location>
        <begin position="99"/>
        <end position="223"/>
    </location>
</feature>
<dbReference type="Gene3D" id="3.30.460.10">
    <property type="entry name" value="Beta Polymerase, domain 2"/>
    <property type="match status" value="1"/>
</dbReference>
<dbReference type="InterPro" id="IPR052191">
    <property type="entry name" value="tRNA_ntf/polyA_polymerase_I"/>
</dbReference>
<feature type="region of interest" description="Disordered" evidence="9">
    <location>
        <begin position="1"/>
        <end position="66"/>
    </location>
</feature>
<feature type="domain" description="Polymerase A arginine-rich C-terminal" evidence="11">
    <location>
        <begin position="362"/>
        <end position="479"/>
    </location>
</feature>
<comment type="catalytic activity">
    <reaction evidence="7">
        <text>RNA(n) + ATP = RNA(n)-3'-adenine ribonucleotide + diphosphate</text>
        <dbReference type="Rhea" id="RHEA:11332"/>
        <dbReference type="Rhea" id="RHEA-COMP:14527"/>
        <dbReference type="Rhea" id="RHEA-COMP:17347"/>
        <dbReference type="ChEBI" id="CHEBI:30616"/>
        <dbReference type="ChEBI" id="CHEBI:33019"/>
        <dbReference type="ChEBI" id="CHEBI:140395"/>
        <dbReference type="ChEBI" id="CHEBI:173115"/>
        <dbReference type="EC" id="2.7.7.19"/>
    </reaction>
</comment>
<proteinExistence type="inferred from homology"/>
<evidence type="ECO:0000256" key="5">
    <source>
        <dbReference type="ARBA" id="ARBA00022884"/>
    </source>
</evidence>
<keyword evidence="2 7" id="KW-0808">Transferase</keyword>
<evidence type="ECO:0000259" key="11">
    <source>
        <dbReference type="Pfam" id="PF12626"/>
    </source>
</evidence>
<evidence type="ECO:0000259" key="10">
    <source>
        <dbReference type="Pfam" id="PF01743"/>
    </source>
</evidence>
<evidence type="ECO:0000256" key="2">
    <source>
        <dbReference type="ARBA" id="ARBA00022679"/>
    </source>
</evidence>
<protein>
    <recommendedName>
        <fullName evidence="7">Poly(A) polymerase I</fullName>
        <shortName evidence="7">PAP I</shortName>
        <ecNumber evidence="7">2.7.7.19</ecNumber>
    </recommendedName>
</protein>
<keyword evidence="14" id="KW-1185">Reference proteome</keyword>
<evidence type="ECO:0000256" key="7">
    <source>
        <dbReference type="HAMAP-Rule" id="MF_00957"/>
    </source>
</evidence>
<dbReference type="CDD" id="cd05398">
    <property type="entry name" value="NT_ClassII-CCAase"/>
    <property type="match status" value="1"/>
</dbReference>
<feature type="compositionally biased region" description="Low complexity" evidence="9">
    <location>
        <begin position="492"/>
        <end position="505"/>
    </location>
</feature>
<keyword evidence="13" id="KW-0548">Nucleotidyltransferase</keyword>
<sequence length="521" mass="57162">MSGQTARTDSHGKDNAPASESQTPASRAPAPATRRSRTSAPRHAALPASRPVRSGSRKGAAAGANAHSHPAAALGLSKQRISFAALRTCEELQQAGFAAYIVGGGVRDLLLGREPKDFDVATDAAPEEVLHVFRRARLIGRRFRIVHVMFGRETIEVTTFRAAQTNGQTDAHGRMLNDNEFGTRDEDALRRDFTVNALYYDPIAETLIDPLGGVQDLNARLLRMIGDPATRYREDPVRMLRTVRFAAKLDFQVDPPTLKPIRRMAPLLENVPPARIFDEIMKLLESGHGLACIQRLRHEGLHHGILPLLDTIFETDEGFVTQALTRTDERVQQGKSVSPSFLFAALLWPQVRVRWEAARTRGEHVVPALDLAITSVLDEQGVKLSLQRRYQADMREIWMMQPRLEKRGRQAFTLITQLRFRAGYDFLLLRAGAGELDGTMADWWTAFTTGNHDERERLVKESLANAPKGSGNRKRRRRRSKGAAAGGEGGDSSDVAGSGAAAGAVDTTVMAPLPPVSGAAV</sequence>
<evidence type="ECO:0000256" key="3">
    <source>
        <dbReference type="ARBA" id="ARBA00022741"/>
    </source>
</evidence>
<dbReference type="InterPro" id="IPR002646">
    <property type="entry name" value="PolA_pol_head_dom"/>
</dbReference>
<dbReference type="EMBL" id="RRUE01000001">
    <property type="protein sequence ID" value="RRN46017.1"/>
    <property type="molecule type" value="Genomic_DNA"/>
</dbReference>
<keyword evidence="4 7" id="KW-0067">ATP-binding</keyword>
<keyword evidence="6 7" id="KW-0804">Transcription</keyword>
<dbReference type="Gene3D" id="1.10.3090.10">
    <property type="entry name" value="cca-adding enzyme, domain 2"/>
    <property type="match status" value="1"/>
</dbReference>
<evidence type="ECO:0000256" key="8">
    <source>
        <dbReference type="RuleBase" id="RU003953"/>
    </source>
</evidence>
<feature type="active site" evidence="7">
    <location>
        <position position="119"/>
    </location>
</feature>
<evidence type="ECO:0000259" key="12">
    <source>
        <dbReference type="Pfam" id="PF12627"/>
    </source>
</evidence>
<dbReference type="InterPro" id="IPR043519">
    <property type="entry name" value="NT_sf"/>
</dbReference>
<evidence type="ECO:0000256" key="6">
    <source>
        <dbReference type="ARBA" id="ARBA00023163"/>
    </source>
</evidence>
<feature type="active site" evidence="7">
    <location>
        <position position="192"/>
    </location>
</feature>
<feature type="active site" evidence="7">
    <location>
        <position position="117"/>
    </location>
</feature>
<dbReference type="AlphaFoldDB" id="A0A426FTM5"/>
<dbReference type="InterPro" id="IPR025866">
    <property type="entry name" value="PolyA_pol_arg_C_dom"/>
</dbReference>
<dbReference type="NCBIfam" id="TIGR01942">
    <property type="entry name" value="pcnB"/>
    <property type="match status" value="1"/>
</dbReference>
<dbReference type="Pfam" id="PF12627">
    <property type="entry name" value="PolyA_pol_RNAbd"/>
    <property type="match status" value="1"/>
</dbReference>
<evidence type="ECO:0000256" key="4">
    <source>
        <dbReference type="ARBA" id="ARBA00022840"/>
    </source>
</evidence>
<dbReference type="GO" id="GO:0006397">
    <property type="term" value="P:mRNA processing"/>
    <property type="evidence" value="ECO:0007669"/>
    <property type="project" value="UniProtKB-KW"/>
</dbReference>
<dbReference type="GO" id="GO:0043633">
    <property type="term" value="P:polyadenylation-dependent RNA catabolic process"/>
    <property type="evidence" value="ECO:0007669"/>
    <property type="project" value="InterPro"/>
</dbReference>
<accession>A0A426FTM5</accession>
<comment type="similarity">
    <text evidence="7 8">Belongs to the tRNA nucleotidyltransferase/poly(A) polymerase family.</text>
</comment>
<dbReference type="Pfam" id="PF01743">
    <property type="entry name" value="PolyA_pol"/>
    <property type="match status" value="1"/>
</dbReference>
<keyword evidence="3 7" id="KW-0547">Nucleotide-binding</keyword>
<reference evidence="13 14" key="1">
    <citation type="submission" date="2018-11" db="EMBL/GenBank/DDBJ databases">
        <title>Genome sequencing of Lautropia sp. KCOM 2505 (= ChDC F240).</title>
        <authorList>
            <person name="Kook J.-K."/>
            <person name="Park S.-N."/>
            <person name="Lim Y.K."/>
        </authorList>
    </citation>
    <scope>NUCLEOTIDE SEQUENCE [LARGE SCALE GENOMIC DNA]</scope>
    <source>
        <strain evidence="13 14">KCOM 2505</strain>
    </source>
</reference>
<gene>
    <name evidence="7 13" type="primary">pcnB</name>
    <name evidence="13" type="ORF">EHV23_00980</name>
</gene>
<dbReference type="SUPFAM" id="SSF81891">
    <property type="entry name" value="Poly A polymerase C-terminal region-like"/>
    <property type="match status" value="1"/>
</dbReference>
<dbReference type="OrthoDB" id="9805698at2"/>
<keyword evidence="5 7" id="KW-0694">RNA-binding</keyword>
<dbReference type="InterPro" id="IPR010206">
    <property type="entry name" value="PolA_pol_I"/>
</dbReference>
<dbReference type="GO" id="GO:0003723">
    <property type="term" value="F:RNA binding"/>
    <property type="evidence" value="ECO:0007669"/>
    <property type="project" value="UniProtKB-UniRule"/>
</dbReference>
<dbReference type="PANTHER" id="PTHR43051:SF1">
    <property type="entry name" value="POLYNUCLEOTIDE ADENYLYLTRANSFERASE FAMILY PROTEIN"/>
    <property type="match status" value="1"/>
</dbReference>
<dbReference type="EC" id="2.7.7.19" evidence="7"/>
<dbReference type="GO" id="GO:1990817">
    <property type="term" value="F:poly(A) RNA polymerase activity"/>
    <property type="evidence" value="ECO:0007669"/>
    <property type="project" value="UniProtKB-UniRule"/>
</dbReference>
<name>A0A426FTM5_9BURK</name>
<evidence type="ECO:0000256" key="9">
    <source>
        <dbReference type="SAM" id="MobiDB-lite"/>
    </source>
</evidence>
<comment type="function">
    <text evidence="7">Adds poly(A) tail to the 3' end of many RNAs, which usually targets these RNAs for decay. Plays a significant role in the global control of gene expression, through influencing the rate of transcript degradation, and in the general RNA quality control.</text>
</comment>
<feature type="compositionally biased region" description="Low complexity" evidence="9">
    <location>
        <begin position="23"/>
        <end position="45"/>
    </location>
</feature>
<dbReference type="Pfam" id="PF12626">
    <property type="entry name" value="PolyA_pol_arg_C"/>
    <property type="match status" value="1"/>
</dbReference>
<dbReference type="HAMAP" id="MF_00957">
    <property type="entry name" value="PolyA_pol"/>
    <property type="match status" value="1"/>
</dbReference>
<feature type="compositionally biased region" description="Basic residues" evidence="9">
    <location>
        <begin position="471"/>
        <end position="481"/>
    </location>
</feature>
<keyword evidence="1 7" id="KW-0507">mRNA processing</keyword>
<evidence type="ECO:0000313" key="13">
    <source>
        <dbReference type="EMBL" id="RRN46017.1"/>
    </source>
</evidence>
<dbReference type="Proteomes" id="UP000270261">
    <property type="component" value="Unassembled WGS sequence"/>
</dbReference>
<evidence type="ECO:0000256" key="1">
    <source>
        <dbReference type="ARBA" id="ARBA00022664"/>
    </source>
</evidence>
<dbReference type="SUPFAM" id="SSF81301">
    <property type="entry name" value="Nucleotidyltransferase"/>
    <property type="match status" value="1"/>
</dbReference>